<accession>A0A1M6C3H1</accession>
<dbReference type="InterPro" id="IPR029151">
    <property type="entry name" value="Sensor-like_sf"/>
</dbReference>
<evidence type="ECO:0000256" key="3">
    <source>
        <dbReference type="PROSITE-ProRule" id="PRU00284"/>
    </source>
</evidence>
<dbReference type="SMART" id="SM00304">
    <property type="entry name" value="HAMP"/>
    <property type="match status" value="2"/>
</dbReference>
<dbReference type="CDD" id="cd12913">
    <property type="entry name" value="PDC1_MCP_like"/>
    <property type="match status" value="1"/>
</dbReference>
<feature type="domain" description="Methyl-accepting transducer" evidence="5">
    <location>
        <begin position="392"/>
        <end position="628"/>
    </location>
</feature>
<keyword evidence="1 3" id="KW-0807">Transducer</keyword>
<dbReference type="OrthoDB" id="9810264at2"/>
<dbReference type="InterPro" id="IPR003660">
    <property type="entry name" value="HAMP_dom"/>
</dbReference>
<name>A0A1M6C3H1_9FIRM</name>
<evidence type="ECO:0000259" key="5">
    <source>
        <dbReference type="PROSITE" id="PS50111"/>
    </source>
</evidence>
<evidence type="ECO:0000259" key="6">
    <source>
        <dbReference type="PROSITE" id="PS50885"/>
    </source>
</evidence>
<dbReference type="SUPFAM" id="SSF103190">
    <property type="entry name" value="Sensory domain-like"/>
    <property type="match status" value="1"/>
</dbReference>
<dbReference type="EMBL" id="FQYW01000007">
    <property type="protein sequence ID" value="SHI55503.1"/>
    <property type="molecule type" value="Genomic_DNA"/>
</dbReference>
<dbReference type="RefSeq" id="WP_080325529.1">
    <property type="nucleotide sequence ID" value="NZ_FQYW01000007.1"/>
</dbReference>
<dbReference type="PROSITE" id="PS50885">
    <property type="entry name" value="HAMP"/>
    <property type="match status" value="1"/>
</dbReference>
<evidence type="ECO:0000256" key="4">
    <source>
        <dbReference type="SAM" id="Phobius"/>
    </source>
</evidence>
<dbReference type="AlphaFoldDB" id="A0A1M6C3H1"/>
<dbReference type="Gene3D" id="1.10.287.950">
    <property type="entry name" value="Methyl-accepting chemotaxis protein"/>
    <property type="match status" value="1"/>
</dbReference>
<dbReference type="SUPFAM" id="SSF58104">
    <property type="entry name" value="Methyl-accepting chemotaxis protein (MCP) signaling domain"/>
    <property type="match status" value="1"/>
</dbReference>
<proteinExistence type="inferred from homology"/>
<dbReference type="CDD" id="cd06225">
    <property type="entry name" value="HAMP"/>
    <property type="match status" value="1"/>
</dbReference>
<dbReference type="Proteomes" id="UP000191240">
    <property type="component" value="Unassembled WGS sequence"/>
</dbReference>
<dbReference type="Pfam" id="PF00015">
    <property type="entry name" value="MCPsignal"/>
    <property type="match status" value="1"/>
</dbReference>
<feature type="domain" description="HAMP" evidence="6">
    <location>
        <begin position="320"/>
        <end position="373"/>
    </location>
</feature>
<keyword evidence="4" id="KW-1133">Transmembrane helix</keyword>
<dbReference type="Pfam" id="PF00672">
    <property type="entry name" value="HAMP"/>
    <property type="match status" value="1"/>
</dbReference>
<comment type="similarity">
    <text evidence="2">Belongs to the methyl-accepting chemotaxis (MCP) protein family.</text>
</comment>
<dbReference type="PANTHER" id="PTHR32089">
    <property type="entry name" value="METHYL-ACCEPTING CHEMOTAXIS PROTEIN MCPB"/>
    <property type="match status" value="1"/>
</dbReference>
<reference evidence="7 8" key="1">
    <citation type="submission" date="2016-11" db="EMBL/GenBank/DDBJ databases">
        <authorList>
            <person name="Jaros S."/>
            <person name="Januszkiewicz K."/>
            <person name="Wedrychowicz H."/>
        </authorList>
    </citation>
    <scope>NUCLEOTIDE SEQUENCE [LARGE SCALE GENOMIC DNA]</scope>
    <source>
        <strain evidence="7 8">DSM 3074</strain>
    </source>
</reference>
<organism evidence="7 8">
    <name type="scientific">Anaerovibrio lipolyticus DSM 3074</name>
    <dbReference type="NCBI Taxonomy" id="1120997"/>
    <lineage>
        <taxon>Bacteria</taxon>
        <taxon>Bacillati</taxon>
        <taxon>Bacillota</taxon>
        <taxon>Negativicutes</taxon>
        <taxon>Selenomonadales</taxon>
        <taxon>Selenomonadaceae</taxon>
        <taxon>Anaerovibrio</taxon>
    </lineage>
</organism>
<dbReference type="PANTHER" id="PTHR32089:SF112">
    <property type="entry name" value="LYSOZYME-LIKE PROTEIN-RELATED"/>
    <property type="match status" value="1"/>
</dbReference>
<dbReference type="Gene3D" id="6.10.340.10">
    <property type="match status" value="1"/>
</dbReference>
<evidence type="ECO:0000256" key="1">
    <source>
        <dbReference type="ARBA" id="ARBA00023224"/>
    </source>
</evidence>
<protein>
    <submittedName>
        <fullName evidence="7">Methyl-accepting chemotaxis sensory transducer with Cache sensor</fullName>
    </submittedName>
</protein>
<dbReference type="GO" id="GO:0016020">
    <property type="term" value="C:membrane"/>
    <property type="evidence" value="ECO:0007669"/>
    <property type="project" value="InterPro"/>
</dbReference>
<keyword evidence="4" id="KW-0812">Transmembrane</keyword>
<dbReference type="SMART" id="SM00283">
    <property type="entry name" value="MA"/>
    <property type="match status" value="1"/>
</dbReference>
<dbReference type="GO" id="GO:0007165">
    <property type="term" value="P:signal transduction"/>
    <property type="evidence" value="ECO:0007669"/>
    <property type="project" value="UniProtKB-KW"/>
</dbReference>
<sequence>MGIKGKMLVGTLPVVILGMLILTIVSVVSSSGSLGTQIENTMNSELKANVNYINEKLNMARSTAVNTARFVGATYKNAPMDTFKAVIGKTIQKDDFFYGSGIWFEPFAFDASQEYMGPYWYKDGGSIKETYEYSNAEYNYFTQEYYKNAKGEGKEGALITDPYYDPTSKVVMSTCSAPIFDLSGQYVGCITVDFSLKEISELMASIKVGENGKAILVTSDGTYVYSENPADVENGVKITEDANKSLAASAKALLSNESGMTEFDDNNLYFATVPGVNWKLAIKMPQEEINAPAVTLTEIMIFVCVVMIALCVGSIVYQANNMVSRIDALGANMSEMAKGNLRLNPLNVDSKDELGQMAEGFNTMLHNLKGIITQTMNTAEQVAASSEELTASSQQAAEAATHVAQSVVDVAGGMEKQLSSMDEAKHSIDSAFGDISVMTDKAGSVTENTEQMAGAADTGAQLMQNAMEKINNIERSVANSAEVVKKLGENSAQIGEIVDSISSIADQTNLLALNAAIEAARAGEAGRGFAVVAEEVRKLAEQSQESAEQIKNRISVIQGDTKEAVDAMESGTQEVAMGTQAIRDVGEQFKDITARVSSIKNEMEEINAAVQTVSKGMQDVVGSMDNIDKVCRDTSEETQTISAAAEEQSASSEEIAAAANALSSLATDLQTAMGKFKV</sequence>
<dbReference type="Pfam" id="PF22673">
    <property type="entry name" value="MCP-like_PDC_1"/>
    <property type="match status" value="1"/>
</dbReference>
<evidence type="ECO:0000313" key="7">
    <source>
        <dbReference type="EMBL" id="SHI55503.1"/>
    </source>
</evidence>
<feature type="transmembrane region" description="Helical" evidence="4">
    <location>
        <begin position="299"/>
        <end position="317"/>
    </location>
</feature>
<dbReference type="CDD" id="cd12912">
    <property type="entry name" value="PDC2_MCP_like"/>
    <property type="match status" value="1"/>
</dbReference>
<dbReference type="PROSITE" id="PS50111">
    <property type="entry name" value="CHEMOTAXIS_TRANSDUC_2"/>
    <property type="match status" value="1"/>
</dbReference>
<gene>
    <name evidence="7" type="ORF">SAMN02745671_00977</name>
</gene>
<dbReference type="CDD" id="cd11386">
    <property type="entry name" value="MCP_signal"/>
    <property type="match status" value="1"/>
</dbReference>
<dbReference type="Gene3D" id="3.30.450.20">
    <property type="entry name" value="PAS domain"/>
    <property type="match status" value="1"/>
</dbReference>
<evidence type="ECO:0000313" key="8">
    <source>
        <dbReference type="Proteomes" id="UP000191240"/>
    </source>
</evidence>
<keyword evidence="4" id="KW-0472">Membrane</keyword>
<dbReference type="InterPro" id="IPR004089">
    <property type="entry name" value="MCPsignal_dom"/>
</dbReference>
<evidence type="ECO:0000256" key="2">
    <source>
        <dbReference type="ARBA" id="ARBA00029447"/>
    </source>
</evidence>